<keyword evidence="5" id="KW-0406">Ion transport</keyword>
<accession>A0A9W7CHB0</accession>
<dbReference type="Pfam" id="PF00520">
    <property type="entry name" value="Ion_trans"/>
    <property type="match status" value="8"/>
</dbReference>
<feature type="transmembrane region" description="Helical" evidence="8">
    <location>
        <begin position="3785"/>
        <end position="3804"/>
    </location>
</feature>
<feature type="transmembrane region" description="Helical" evidence="8">
    <location>
        <begin position="2947"/>
        <end position="2967"/>
    </location>
</feature>
<dbReference type="OrthoDB" id="415460at2759"/>
<feature type="transmembrane region" description="Helical" evidence="8">
    <location>
        <begin position="4051"/>
        <end position="4072"/>
    </location>
</feature>
<dbReference type="PANTHER" id="PTHR10217:SF435">
    <property type="entry name" value="POTASSIUM VOLTAGE-GATED CHANNEL PROTEIN EAG"/>
    <property type="match status" value="1"/>
</dbReference>
<protein>
    <recommendedName>
        <fullName evidence="9">Cyclic nucleotide-binding domain-containing protein</fullName>
    </recommendedName>
</protein>
<evidence type="ECO:0000256" key="5">
    <source>
        <dbReference type="ARBA" id="ARBA00023065"/>
    </source>
</evidence>
<feature type="compositionally biased region" description="Gly residues" evidence="7">
    <location>
        <begin position="4682"/>
        <end position="4693"/>
    </location>
</feature>
<feature type="transmembrane region" description="Helical" evidence="8">
    <location>
        <begin position="825"/>
        <end position="847"/>
    </location>
</feature>
<evidence type="ECO:0000256" key="3">
    <source>
        <dbReference type="ARBA" id="ARBA00022692"/>
    </source>
</evidence>
<dbReference type="PROSITE" id="PS00888">
    <property type="entry name" value="CNMP_BINDING_1"/>
    <property type="match status" value="2"/>
</dbReference>
<feature type="region of interest" description="Disordered" evidence="7">
    <location>
        <begin position="4289"/>
        <end position="4338"/>
    </location>
</feature>
<feature type="transmembrane region" description="Helical" evidence="8">
    <location>
        <begin position="3502"/>
        <end position="3524"/>
    </location>
</feature>
<feature type="transmembrane region" description="Helical" evidence="8">
    <location>
        <begin position="2242"/>
        <end position="2265"/>
    </location>
</feature>
<feature type="transmembrane region" description="Helical" evidence="8">
    <location>
        <begin position="168"/>
        <end position="186"/>
    </location>
</feature>
<sequence length="5115" mass="578655">MPNKAKVYVIDTNAPQKAERSVAKGHSRDAMHHLAEEQAQKFDPDEVLDFSEPTAVTSVCAFFQLTFIIDLYLRLRKFCLEDAGVIRTTPKAIFDAYKNEWMYWDLVSCFPSYYFARFLGAPQSSASLLLGLQLLRVVRYFDYWSFIDLYMTKQHIGKNAGIMEVSKIVIVIMILVSILACVFIQIGCSNHDPELGCLDEYSWLANSNLEVQASDPLTQLNAAVYLVSQALYTVGYGDVPTSSTIVQLVFTTVMMLMGAFSFAMVIAVMSSVIANQDILYVDFRQKLELVYQYMRFRGLPDELQRKLVNHFNYLFDTQYGKLEIHVLNELPKALKSEVLMLNEYLVKNHPFILFTKDKFFSGELIKILIPRTYSPNEIVVFRHSPINCMFFIRFGKINILANDDQSTVTSLLAGEHFGGFEFFFDILFEHTHKTGTFTELLVLDGVRFKNMMSNPRFADIKEDVDNTVETFSKYLNQNLLGIGEAKFQSTKKTKKKGVSSEDEGEDKEKAAIAQKDEEEEEAAAVAVANAEALVESESKSPVMQKANLSRKTFSPKNSPGHRARKTALKSKDDIFPAYFIRKLKQEFDDAKEQDEELEDDEYPYAVTDSGYHRGVTAMLLEWWKQRNSVNEQIHIFSKNMNKKKKFADMLNEKEEEELILMPDYFVILADSRWRKIWDTVSLILALYLAIVIPQRLHDSTESTNEILTDEMGSNLAVDWLCDTFFLMDIFMHARVFALTEINEQGKTVHITERDQMISEYYKNGHMIRDIITFFPYDIFGLAVGSYNALRIPKLIIAFRLPSILSQLKVHLNQTYKIQLSLDNMLVVNLLCSTVLFTHWISSMWAILQILDDVDTEGSRYVSSMYWSLTTLTTVGFGDITPSTIKSRWFAVLVMIIGSCFTAAVIANITSMSHKVVISEDNAQHVTTCVEKYMVEKSLPHDIRERCIRYFYMLKNDINEEKILNELLPPPFIPDIAMHVYEHVIATTPMFESCDVSKGLIRSVAMLLREEVVVEQDWVLKDNPAHDKWYYIKSGVIHILDVVRGNDILFVVSQKEHLTFGEATLFYPPGSDMRSPYNAKAQSNCIMISLEPKLFQSLETKYEPEFNKIREFISHMERINRAFTKPDPGTLGASAQVLQGTRKTRHVTMFGRKSMQGASELAEQLNDFQSGNLAASKNPFVLIYRALSGNLVFLPDSNFQLAWNHIVFMSLIYNIMMIPFRISFSGGKYGYFSWYFILMDYSSDLTFVADTILRYNSFAYLEGETVISDKEMIRKNYAKYLKIDILSVLPIELFTLPIPVQPLTNVQVFAIFRVFRLLRVRHSGEHIRCFDHFFYYVTSQRNKNSLKVLKLLSLMILSAHWIGCIWFYMAYVQHKYDLPNWADCRSSIAANHLFGCDAGALNSTWAPMSSQYIRSVYWASTALTTAGYGDVSATTTSEQIFSIIVLVIGTLIFATVIANLEEIVAQVDVTSTLFQQSVEEVNAFMKMRLIPVQVQEEIGKYHDTLWLKQKGASESAILSYLPGRVKHEVLKFHAFKSLKEAPVFKELSAAFLNEILEELDSDFFLGDSVVWERGECGFEVYFVTRGNVDLKDGKNKLFSVGAGGLLGEGEFFACSPRSTSAVASTYTTVFFLRFENLQKLLDEDTSSRATFQEYIVKSKADYDVNVRVEKMKKNLKAGGKMAQMMMLDDNADDGKPLVFLPDSAFRRRWDFFCMIAMFMNFFFIPIRIGFFEQDTPGMGEFAWFLLNLVLDIIFFVDIVLNLRYFAVVFEGLLISDRAEFAELYKRGRLKWDVVACLPIDSIGYLAGIPLIRTYSVFRLPRAIHLFRLPNNIQSFIDLCEESGIRAKSGIWNCCRMVIFVLMSTHWCACIFYYIAVLQGLNSPTSWTGNLPLNSSDVPMKLKYSTSIYWSMYTITLVGYGDITLRSNSEMIWSIFTMLVGTILCDAGITAILSSIIHTMDASAGEAQAWVQVITKYMRHRSLPLDLQERIFGFFVHMHLSEDDLDEYKVLMHQPRYIKHKLLNSICFDTMRAKFLPLEKFSDGFLKSVIQGMYPYLALPKEILLSAGNPSDKVFLIVRGKVNVLTASRNKFLVTDTVEHGEVVGNFRDSEVTYRTVSYTELYCLPHEHYSHCFSYVINDKEAALFDRRAQKRLQGGNSRGSGRSFGSFRAKFVQFGTGNRLMLDVVKRQTSQIPKIEPESLFRLVWNLCCLFFAIYLAFVVPLEVFVLPDYKFFTSDADPGVIVLNVLDVLVDIFFVTDVILRMVLFDDFNAGQKNALGEEETIFWLYVDQSLFWVDILSSLPLEHIASANTRWGTAVYRAVKLLRVFRIPDYTVTLLGVLEERRILTHIGLQRMWNLFFLSALGGHWACSIFTYVSTIDTDKRAEQLAQVVSLNNGTLPDSFVTPLPPTWIELDGLVSYNFTDLGNSTYSGVVVRENPLVEVYIRALYWAYVTMITTGFGDITPSTTNETLICICAMYVGVIVTCAAIANLTLLVSNFDQASNEFHQKLDNVNKYLTYQQVPAVLSNKIRQYYEYQWTVLKGVDETQFLKDLSPQLQQAFQEQLIEDYLVNVDVLRRSPKSLITTMLRIDVMEKISLSPGDILCQKGTSCKGLYVLIQGVAEVLKGKGTASIGFADVSIDKDVVESSMRKGDVTFGVFLLKELPVPSSIRAKSYCEFLFMKRDKFQKIVVKHCTKDEIDSMVKTGLKSLENAVKLKKFLGGAEDVTMSGWINTFLPGTKARRRWDVMSALVCFFYAVEIPLHIAFCYSEVSLGFLITSILVDIFYAGDLFMHALYFPYRDAKSGLLVFEKAEIFANFKVQHSKLTRLWDGLTCIPLEVLVLANVAPPTLLPVLRVLKFNRLMDAPVALANLEDDFSEKLKLIDNSTKRFVKLNMGMIAVCHFTGCFWYFIGTFTAQSTQQDNWIEVDQNEYLNHGDAAGMGWYLRSFYFALVGMSTVGYGDIVPISIAETVVAGFIILFGGLVLPAVVGGLASLMGNMNANLAQFKRKMDNLNIYMQEHKFPRPLQERIKNYYNYLWTRLGGKSDREHELADLPKTLKDELSNCIKGPILAQVEFLDNMNTEIMKAIRASLRPQIFLPGDVIIKAGEYGEEMYLIERGKIFVTSVDRKVMFAVLERGDYFGESSLLTGEKRNATVFSPGYCDCLVFTKSAFDKIMLEFPIQKNILVRQIQKELGKKTKVDSAVEQNLKSHEKLLSTQTKEQSSDITFDTKITSAHPDSRFRIFWGIIVLIAVVQYSFKVPFDVAFAYSLEPSSLIADYIFDVFMMVDMYFKYCIFAYSDGGKLVQDKTAIAEHYMKTEFKLDAISSLPWDIIGAAVAQLTSPGDKHVMILALSWSRIPKLVRVLRIKSYSGVLEKLLEELGMNRGNNGVKLIKLLVVVVIIGHVAACFFFLMAFQRNDSWEDCEGFPSNDENLSLGDWGSEFSICKWEGTWMQLQVEDDKIEGRADAISFYVRAFNWALPTLVVVVIGDVIPLTMDETLYCLLWMLVGVTINASIVGNIASIVANLETESSLFIKRADTLQDYLHQHGLPQHIQERARAYLDWLWSERRGKNQDSILFELPFTLRSEVSNLSRLSYVRSCEFFKHLPDNLVEAIAMSFKSHLYSIHDQIVSVGDESFELFYIEKGGVEVILSDNKTVCAKIDAGNFFGESALFTAGHRMANIRAADFCELLSLHRIDFGKIFKNFELEKQNVLEVFTKMQARNQKRNQTVEDELKRKMSLVMHMLPHSTSQGSYMIGNSERGEGFLVGFLRSMETAFCQHSHIRVMWELFGILFLLYLMIFVPLRLGFYIDEEDGVASVDYLVEVYFLSDIFLRCYFFNNDVAEDGEGSNAIEATFKQKTKVNVSYEQVKDGGVKTIFACEIESRRDYRKGIIYLDLLAILPVDIIVLMSPSISPASPLALALRLVHLIRIHRFFGYIKTMEGYLYHIRIRVSADFIQLAKVMITYVLVNHFYACAWMCIHRYAERDVEFTWATVDKISAWDPVLGKHDICSDKDTERCYVRAFHFVITTISSVGYGDIYPTTEFETIFEWVVVVSGAALVASLIGSFVSFFQGQDSSGNSAFKMKLNLIQEYMIYKDLPEKLCTGILKHHRNVYAQQKTLDVRTVMSDLPRPLQMEIAMFINRQIIHKVPLLRDCSVTIQKTIALAIRPQFIEMYSFVYHQGDIGDAVYFVLKGNVLLHQGRDTSKLDRKNREKERRESIQLGIRDGGSFGEDVVVSKTGVRVESARALMNSNLYTLSKGEIENIMSMLGPGARIMFLERLLKRDLAYEDEDEEEEGEGDEEEGGWEGGEDEFKIGDGMLTPPSLLRKKRGEKYDTGGEIASRNTVFGQSLGKKAAKGGSNGWARRARLGSNDHETNLESPNSILHTPNTKIPGHAVPGPALPGGRRRTAITKGGKSKDENDDLPMPKRRQSKVIEADPKMLRKQFAKKMMSAQSEKNFMITHGLSFEKGIEDVEEETEEEALGLDLDGGDEEVEGMFKKQGGGLGEDGTIVEGSKEDLNNQFMNMMVKKRFTNVEKVAEKQDSFKLDTKKGGLGVIAGVAMNDEEGSDKYVFVLPLKPQKPIDMETITNYPNFLSTSYASEYLTALGAHPTKSNVNLLLSAHPLSSCSVRTVWRKEGGLRDAIVVDPVVKDGGAGKDRRRIEGRVSPNVKRAKEIFGAGGAKVGDRTGGGGRRLHVDKGGYAGPTYSNQQREILVRQSLMDLLRPLATTEESIKGMQELFCKKFPWETLEAEIENFLKTTAASSRGLRRGRSGVVTAEKSWRVTMALSSSASPSVASPMSKDGAGRGDATENFDSTLSPRENLMQSVIKFLLHPLAIKMVDVSLHYVYWSILHPFALGHEEIKGCLGRAREKVGSGEGGVIAHVTEGEDEGVGKGGKLLKEMDDAEALMGVGKLRDLRMKRLGKDAMQKIALAINKTWEEVKGHLKVKEGVAKSTGLFLPVLIYAIRNAADNMLGSKYAYLSRSLKWSHSSILSRFGSPTDVWSDLHSSLTSILDPTGYASHLSCFSGVGGDGVAGRIERMKEGTVTHGGAANSDKKKGALAVTDKVLKHYQNQRRGGGGGQGMAAFAGKGASSAVERGRRNYYQTSKVLDKM</sequence>
<feature type="transmembrane region" description="Helical" evidence="8">
    <location>
        <begin position="2973"/>
        <end position="2998"/>
    </location>
</feature>
<gene>
    <name evidence="10" type="ORF">TrRE_jg2855</name>
</gene>
<dbReference type="InterPro" id="IPR003280">
    <property type="entry name" value="2pore_dom_K_chnl"/>
</dbReference>
<evidence type="ECO:0000259" key="9">
    <source>
        <dbReference type="PROSITE" id="PS50042"/>
    </source>
</evidence>
<dbReference type="CDD" id="cd00038">
    <property type="entry name" value="CAP_ED"/>
    <property type="match status" value="6"/>
</dbReference>
<keyword evidence="4 8" id="KW-1133">Transmembrane helix</keyword>
<feature type="transmembrane region" description="Helical" evidence="8">
    <location>
        <begin position="3240"/>
        <end position="3258"/>
    </location>
</feature>
<dbReference type="GO" id="GO:0005249">
    <property type="term" value="F:voltage-gated potassium channel activity"/>
    <property type="evidence" value="ECO:0007669"/>
    <property type="project" value="TreeGrafter"/>
</dbReference>
<feature type="region of interest" description="Disordered" evidence="7">
    <location>
        <begin position="536"/>
        <end position="565"/>
    </location>
</feature>
<dbReference type="InterPro" id="IPR005821">
    <property type="entry name" value="Ion_trans_dom"/>
</dbReference>
<feature type="transmembrane region" description="Helical" evidence="8">
    <location>
        <begin position="2476"/>
        <end position="2498"/>
    </location>
</feature>
<feature type="domain" description="Cyclic nucleotide-binding" evidence="9">
    <location>
        <begin position="3602"/>
        <end position="3719"/>
    </location>
</feature>
<feature type="domain" description="Cyclic nucleotide-binding" evidence="9">
    <location>
        <begin position="352"/>
        <end position="452"/>
    </location>
</feature>
<dbReference type="Gene3D" id="1.10.287.70">
    <property type="match status" value="8"/>
</dbReference>
<dbReference type="Gene3D" id="2.60.120.10">
    <property type="entry name" value="Jelly Rolls"/>
    <property type="match status" value="8"/>
</dbReference>
<dbReference type="GO" id="GO:0042391">
    <property type="term" value="P:regulation of membrane potential"/>
    <property type="evidence" value="ECO:0007669"/>
    <property type="project" value="TreeGrafter"/>
</dbReference>
<feature type="transmembrane region" description="Helical" evidence="8">
    <location>
        <begin position="2354"/>
        <end position="2375"/>
    </location>
</feature>
<feature type="transmembrane region" description="Helical" evidence="8">
    <location>
        <begin position="1855"/>
        <end position="1874"/>
    </location>
</feature>
<feature type="transmembrane region" description="Helical" evidence="8">
    <location>
        <begin position="3959"/>
        <end position="3984"/>
    </location>
</feature>
<dbReference type="InterPro" id="IPR050818">
    <property type="entry name" value="KCNH_animal-type"/>
</dbReference>
<feature type="transmembrane region" description="Helical" evidence="8">
    <location>
        <begin position="3892"/>
        <end position="3913"/>
    </location>
</feature>
<organism evidence="10 11">
    <name type="scientific">Triparma retinervis</name>
    <dbReference type="NCBI Taxonomy" id="2557542"/>
    <lineage>
        <taxon>Eukaryota</taxon>
        <taxon>Sar</taxon>
        <taxon>Stramenopiles</taxon>
        <taxon>Ochrophyta</taxon>
        <taxon>Bolidophyceae</taxon>
        <taxon>Parmales</taxon>
        <taxon>Triparmaceae</taxon>
        <taxon>Triparma</taxon>
    </lineage>
</organism>
<dbReference type="PANTHER" id="PTHR10217">
    <property type="entry name" value="VOLTAGE AND LIGAND GATED POTASSIUM CHANNEL"/>
    <property type="match status" value="1"/>
</dbReference>
<feature type="domain" description="Cyclic nucleotide-binding" evidence="9">
    <location>
        <begin position="1542"/>
        <end position="1657"/>
    </location>
</feature>
<evidence type="ECO:0000256" key="2">
    <source>
        <dbReference type="ARBA" id="ARBA00022448"/>
    </source>
</evidence>
<evidence type="ECO:0000313" key="11">
    <source>
        <dbReference type="Proteomes" id="UP001165082"/>
    </source>
</evidence>
<evidence type="ECO:0000256" key="1">
    <source>
        <dbReference type="ARBA" id="ARBA00004141"/>
    </source>
</evidence>
<keyword evidence="2" id="KW-0813">Transport</keyword>
<dbReference type="PRINTS" id="PR01333">
    <property type="entry name" value="2POREKCHANEL"/>
</dbReference>
<proteinExistence type="predicted"/>
<feature type="domain" description="Cyclic nucleotide-binding" evidence="9">
    <location>
        <begin position="4152"/>
        <end position="4267"/>
    </location>
</feature>
<feature type="transmembrane region" description="Helical" evidence="8">
    <location>
        <begin position="2746"/>
        <end position="2765"/>
    </location>
</feature>
<feature type="transmembrane region" description="Helical" evidence="8">
    <location>
        <begin position="1350"/>
        <end position="1370"/>
    </location>
</feature>
<feature type="transmembrane region" description="Helical" evidence="8">
    <location>
        <begin position="3474"/>
        <end position="3495"/>
    </location>
</feature>
<reference evidence="10" key="1">
    <citation type="submission" date="2022-07" db="EMBL/GenBank/DDBJ databases">
        <title>Genome analysis of Parmales, a sister group of diatoms, reveals the evolutionary specialization of diatoms from phago-mixotrophs to photoautotrophs.</title>
        <authorList>
            <person name="Ban H."/>
            <person name="Sato S."/>
            <person name="Yoshikawa S."/>
            <person name="Kazumasa Y."/>
            <person name="Nakamura Y."/>
            <person name="Ichinomiya M."/>
            <person name="Saitoh K."/>
            <person name="Sato N."/>
            <person name="Blanc-Mathieu R."/>
            <person name="Endo H."/>
            <person name="Kuwata A."/>
            <person name="Ogata H."/>
        </authorList>
    </citation>
    <scope>NUCLEOTIDE SEQUENCE</scope>
</reference>
<feature type="region of interest" description="Disordered" evidence="7">
    <location>
        <begin position="4353"/>
        <end position="4428"/>
    </location>
</feature>
<dbReference type="Gene3D" id="1.10.287.630">
    <property type="entry name" value="Helix hairpin bin"/>
    <property type="match status" value="6"/>
</dbReference>
<dbReference type="InterPro" id="IPR014710">
    <property type="entry name" value="RmlC-like_jellyroll"/>
</dbReference>
<feature type="transmembrane region" description="Helical" evidence="8">
    <location>
        <begin position="1929"/>
        <end position="1951"/>
    </location>
</feature>
<dbReference type="SMART" id="SM00100">
    <property type="entry name" value="cNMP"/>
    <property type="match status" value="6"/>
</dbReference>
<dbReference type="EMBL" id="BRXZ01000255">
    <property type="protein sequence ID" value="GMI08232.1"/>
    <property type="molecule type" value="Genomic_DNA"/>
</dbReference>
<feature type="compositionally biased region" description="Acidic residues" evidence="7">
    <location>
        <begin position="4289"/>
        <end position="4311"/>
    </location>
</feature>
<evidence type="ECO:0000313" key="10">
    <source>
        <dbReference type="EMBL" id="GMI08232.1"/>
    </source>
</evidence>
<keyword evidence="6 8" id="KW-0472">Membrane</keyword>
<evidence type="ECO:0000256" key="6">
    <source>
        <dbReference type="ARBA" id="ARBA00023136"/>
    </source>
</evidence>
<feature type="transmembrane region" description="Helical" evidence="8">
    <location>
        <begin position="3391"/>
        <end position="3414"/>
    </location>
</feature>
<dbReference type="PROSITE" id="PS50042">
    <property type="entry name" value="CNMP_BINDING_3"/>
    <property type="match status" value="8"/>
</dbReference>
<feature type="transmembrane region" description="Helical" evidence="8">
    <location>
        <begin position="859"/>
        <end position="876"/>
    </location>
</feature>
<feature type="domain" description="Cyclic nucleotide-binding" evidence="9">
    <location>
        <begin position="3075"/>
        <end position="3192"/>
    </location>
</feature>
<feature type="region of interest" description="Disordered" evidence="7">
    <location>
        <begin position="4793"/>
        <end position="4818"/>
    </location>
</feature>
<dbReference type="GO" id="GO:0005886">
    <property type="term" value="C:plasma membrane"/>
    <property type="evidence" value="ECO:0007669"/>
    <property type="project" value="TreeGrafter"/>
</dbReference>
<feature type="compositionally biased region" description="Low complexity" evidence="7">
    <location>
        <begin position="4793"/>
        <end position="4802"/>
    </location>
</feature>
<feature type="compositionally biased region" description="Polar residues" evidence="7">
    <location>
        <begin position="4379"/>
        <end position="4391"/>
    </location>
</feature>
<feature type="transmembrane region" description="Helical" evidence="8">
    <location>
        <begin position="2771"/>
        <end position="2796"/>
    </location>
</feature>
<feature type="region of interest" description="Disordered" evidence="7">
    <location>
        <begin position="4682"/>
        <end position="4704"/>
    </location>
</feature>
<keyword evidence="11" id="KW-1185">Reference proteome</keyword>
<evidence type="ECO:0000256" key="4">
    <source>
        <dbReference type="ARBA" id="ARBA00022989"/>
    </source>
</evidence>
<dbReference type="InterPro" id="IPR018488">
    <property type="entry name" value="cNMP-bd_CS"/>
</dbReference>
<keyword evidence="3 8" id="KW-0812">Transmembrane</keyword>
<evidence type="ECO:0000256" key="7">
    <source>
        <dbReference type="SAM" id="MobiDB-lite"/>
    </source>
</evidence>
<feature type="transmembrane region" description="Helical" evidence="8">
    <location>
        <begin position="888"/>
        <end position="908"/>
    </location>
</feature>
<name>A0A9W7CHB0_9STRA</name>
<feature type="transmembrane region" description="Helical" evidence="8">
    <location>
        <begin position="2203"/>
        <end position="2222"/>
    </location>
</feature>
<feature type="compositionally biased region" description="Polar residues" evidence="7">
    <location>
        <begin position="546"/>
        <end position="557"/>
    </location>
</feature>
<dbReference type="InterPro" id="IPR000595">
    <property type="entry name" value="cNMP-bd_dom"/>
</dbReference>
<dbReference type="Proteomes" id="UP001165082">
    <property type="component" value="Unassembled WGS sequence"/>
</dbReference>
<feature type="transmembrane region" description="Helical" evidence="8">
    <location>
        <begin position="1741"/>
        <end position="1759"/>
    </location>
</feature>
<feature type="domain" description="Cyclic nucleotide-binding" evidence="9">
    <location>
        <begin position="994"/>
        <end position="1097"/>
    </location>
</feature>
<evidence type="ECO:0000256" key="8">
    <source>
        <dbReference type="SAM" id="Phobius"/>
    </source>
</evidence>
<dbReference type="InterPro" id="IPR018490">
    <property type="entry name" value="cNMP-bd_dom_sf"/>
</dbReference>
<comment type="caution">
    <text evidence="10">The sequence shown here is derived from an EMBL/GenBank/DDBJ whole genome shotgun (WGS) entry which is preliminary data.</text>
</comment>
<feature type="transmembrane region" description="Helical" evidence="8">
    <location>
        <begin position="1200"/>
        <end position="1219"/>
    </location>
</feature>
<dbReference type="SUPFAM" id="SSF51206">
    <property type="entry name" value="cAMP-binding domain-like"/>
    <property type="match status" value="8"/>
</dbReference>
<feature type="transmembrane region" description="Helical" evidence="8">
    <location>
        <begin position="245"/>
        <end position="274"/>
    </location>
</feature>
<dbReference type="Pfam" id="PF00027">
    <property type="entry name" value="cNMP_binding"/>
    <property type="match status" value="5"/>
</dbReference>
<feature type="transmembrane region" description="Helical" evidence="8">
    <location>
        <begin position="1710"/>
        <end position="1729"/>
    </location>
</feature>
<feature type="domain" description="Cyclic nucleotide-binding" evidence="9">
    <location>
        <begin position="2589"/>
        <end position="2689"/>
    </location>
</feature>
<feature type="transmembrane region" description="Helical" evidence="8">
    <location>
        <begin position="1439"/>
        <end position="1459"/>
    </location>
</feature>
<comment type="subcellular location">
    <subcellularLocation>
        <location evidence="1">Membrane</location>
        <topology evidence="1">Multi-pass membrane protein</topology>
    </subcellularLocation>
</comment>
<feature type="domain" description="Cyclic nucleotide-binding" evidence="9">
    <location>
        <begin position="2035"/>
        <end position="2103"/>
    </location>
</feature>
<dbReference type="SUPFAM" id="SSF81324">
    <property type="entry name" value="Voltage-gated potassium channels"/>
    <property type="match status" value="8"/>
</dbReference>